<dbReference type="RefSeq" id="WP_324275268.1">
    <property type="nucleotide sequence ID" value="NZ_CP141261.1"/>
</dbReference>
<keyword evidence="2" id="KW-0732">Signal</keyword>
<dbReference type="Proteomes" id="UP001324287">
    <property type="component" value="Chromosome"/>
</dbReference>
<evidence type="ECO:0000256" key="2">
    <source>
        <dbReference type="SAM" id="SignalP"/>
    </source>
</evidence>
<name>A0ABZ1B2E7_9ACTN</name>
<gene>
    <name evidence="3" type="ORF">U6N30_30775</name>
</gene>
<reference evidence="3 4" key="1">
    <citation type="submission" date="2023-12" db="EMBL/GenBank/DDBJ databases">
        <title>Blastococcus brunescens sp. nov., an actonobacterium isolated from sandstone collected in sahara desert.</title>
        <authorList>
            <person name="Gtari M."/>
            <person name="Ghodhbane F."/>
        </authorList>
    </citation>
    <scope>NUCLEOTIDE SEQUENCE [LARGE SCALE GENOMIC DNA]</scope>
    <source>
        <strain evidence="3 4">BMG 8361</strain>
    </source>
</reference>
<feature type="compositionally biased region" description="Acidic residues" evidence="1">
    <location>
        <begin position="57"/>
        <end position="75"/>
    </location>
</feature>
<evidence type="ECO:0000313" key="3">
    <source>
        <dbReference type="EMBL" id="WRL63938.1"/>
    </source>
</evidence>
<feature type="chain" id="PRO_5047510780" evidence="2">
    <location>
        <begin position="25"/>
        <end position="109"/>
    </location>
</feature>
<protein>
    <submittedName>
        <fullName evidence="3">Uncharacterized protein</fullName>
    </submittedName>
</protein>
<evidence type="ECO:0000313" key="4">
    <source>
        <dbReference type="Proteomes" id="UP001324287"/>
    </source>
</evidence>
<sequence>MTRHPSARLLIAVLAAGLLPACGGGDVGVDERATGAGVSVEQETDDGSATSGGTDQDGGDQDGGDQDGGDQDDGSPADRAAIPTATTGMSRARATPEGPVTWPSSRRPA</sequence>
<feature type="region of interest" description="Disordered" evidence="1">
    <location>
        <begin position="22"/>
        <end position="109"/>
    </location>
</feature>
<evidence type="ECO:0000256" key="1">
    <source>
        <dbReference type="SAM" id="MobiDB-lite"/>
    </source>
</evidence>
<feature type="signal peptide" evidence="2">
    <location>
        <begin position="1"/>
        <end position="24"/>
    </location>
</feature>
<dbReference type="EMBL" id="CP141261">
    <property type="protein sequence ID" value="WRL63938.1"/>
    <property type="molecule type" value="Genomic_DNA"/>
</dbReference>
<proteinExistence type="predicted"/>
<accession>A0ABZ1B2E7</accession>
<organism evidence="3 4">
    <name type="scientific">Blastococcus brunescens</name>
    <dbReference type="NCBI Taxonomy" id="1564165"/>
    <lineage>
        <taxon>Bacteria</taxon>
        <taxon>Bacillati</taxon>
        <taxon>Actinomycetota</taxon>
        <taxon>Actinomycetes</taxon>
        <taxon>Geodermatophilales</taxon>
        <taxon>Geodermatophilaceae</taxon>
        <taxon>Blastococcus</taxon>
    </lineage>
</organism>
<keyword evidence="4" id="KW-1185">Reference proteome</keyword>